<dbReference type="EMBL" id="HG994364">
    <property type="protein sequence ID" value="CAF2319176.1"/>
    <property type="molecule type" value="Genomic_DNA"/>
</dbReference>
<evidence type="ECO:0000313" key="1">
    <source>
        <dbReference type="EMBL" id="CAF2319176.1"/>
    </source>
</evidence>
<organism evidence="1">
    <name type="scientific">Brassica napus</name>
    <name type="common">Rape</name>
    <dbReference type="NCBI Taxonomy" id="3708"/>
    <lineage>
        <taxon>Eukaryota</taxon>
        <taxon>Viridiplantae</taxon>
        <taxon>Streptophyta</taxon>
        <taxon>Embryophyta</taxon>
        <taxon>Tracheophyta</taxon>
        <taxon>Spermatophyta</taxon>
        <taxon>Magnoliopsida</taxon>
        <taxon>eudicotyledons</taxon>
        <taxon>Gunneridae</taxon>
        <taxon>Pentapetalae</taxon>
        <taxon>rosids</taxon>
        <taxon>malvids</taxon>
        <taxon>Brassicales</taxon>
        <taxon>Brassicaceae</taxon>
        <taxon>Brassiceae</taxon>
        <taxon>Brassica</taxon>
    </lineage>
</organism>
<reference evidence="1" key="1">
    <citation type="submission" date="2021-01" db="EMBL/GenBank/DDBJ databases">
        <authorList>
            <consortium name="Genoscope - CEA"/>
            <person name="William W."/>
        </authorList>
    </citation>
    <scope>NUCLEOTIDE SEQUENCE</scope>
</reference>
<name>A0A817B2Z5_BRANA</name>
<accession>A0A817B2Z5</accession>
<protein>
    <submittedName>
        <fullName evidence="1">(rape) hypothetical protein</fullName>
    </submittedName>
</protein>
<sequence>MVMLHSMKLEHICSVETLLYQQSPQLPRDLPNTNPERPIFSAIPFLRRSPSWGCGILLQSSA</sequence>
<dbReference type="Proteomes" id="UP001295469">
    <property type="component" value="Chromosome A10"/>
</dbReference>
<dbReference type="AlphaFoldDB" id="A0A817B2Z5"/>
<proteinExistence type="predicted"/>
<gene>
    <name evidence="1" type="ORF">DARMORV10_A10P07680.1</name>
</gene>